<dbReference type="AlphaFoldDB" id="A0A8J5XBM6"/>
<evidence type="ECO:0000313" key="2">
    <source>
        <dbReference type="EMBL" id="KAG8463608.1"/>
    </source>
</evidence>
<evidence type="ECO:0000256" key="1">
    <source>
        <dbReference type="SAM" id="SignalP"/>
    </source>
</evidence>
<sequence>MRTGSCWTLAIALIVACAAGGGARRLGAPRRAFVPISLNTAKALLGPNPTREQLWYHWGSAGRVFEKASVTWLGPLIIAYLNNLSYLGGLEATVLGSLTASYFVWGPALASLSRGALRVARSSSAALFFGHVSSVEESMGDGSVRVLELVIDDGTPRLSFVVWAPWKPEYDSIRVGMAARLLVLRTGLGQRAETSLVSECYLPDARLYFGEYPDLNRDEFEALLAQLADDAPDRLARGRELTGPELDLELELDADGNDE</sequence>
<keyword evidence="3" id="KW-1185">Reference proteome</keyword>
<dbReference type="Proteomes" id="UP000751190">
    <property type="component" value="Unassembled WGS sequence"/>
</dbReference>
<feature type="signal peptide" evidence="1">
    <location>
        <begin position="1"/>
        <end position="23"/>
    </location>
</feature>
<dbReference type="EMBL" id="JAGTXO010000015">
    <property type="protein sequence ID" value="KAG8463608.1"/>
    <property type="molecule type" value="Genomic_DNA"/>
</dbReference>
<feature type="chain" id="PRO_5035226653" evidence="1">
    <location>
        <begin position="24"/>
        <end position="259"/>
    </location>
</feature>
<name>A0A8J5XBM6_DIALT</name>
<keyword evidence="1" id="KW-0732">Signal</keyword>
<gene>
    <name evidence="2" type="ORF">KFE25_003881</name>
</gene>
<reference evidence="2" key="1">
    <citation type="submission" date="2021-05" db="EMBL/GenBank/DDBJ databases">
        <title>The genome of the haptophyte Pavlova lutheri (Diacronema luteri, Pavlovales) - a model for lipid biosynthesis in eukaryotic algae.</title>
        <authorList>
            <person name="Hulatt C.J."/>
            <person name="Posewitz M.C."/>
        </authorList>
    </citation>
    <scope>NUCLEOTIDE SEQUENCE</scope>
    <source>
        <strain evidence="2">NIVA-4/92</strain>
    </source>
</reference>
<organism evidence="2 3">
    <name type="scientific">Diacronema lutheri</name>
    <name type="common">Unicellular marine alga</name>
    <name type="synonym">Monochrysis lutheri</name>
    <dbReference type="NCBI Taxonomy" id="2081491"/>
    <lineage>
        <taxon>Eukaryota</taxon>
        <taxon>Haptista</taxon>
        <taxon>Haptophyta</taxon>
        <taxon>Pavlovophyceae</taxon>
        <taxon>Pavlovales</taxon>
        <taxon>Pavlovaceae</taxon>
        <taxon>Diacronema</taxon>
    </lineage>
</organism>
<proteinExistence type="predicted"/>
<comment type="caution">
    <text evidence="2">The sequence shown here is derived from an EMBL/GenBank/DDBJ whole genome shotgun (WGS) entry which is preliminary data.</text>
</comment>
<dbReference type="OrthoDB" id="10440993at2759"/>
<dbReference type="OMA" id="DSAPICI"/>
<dbReference type="PROSITE" id="PS51257">
    <property type="entry name" value="PROKAR_LIPOPROTEIN"/>
    <property type="match status" value="1"/>
</dbReference>
<evidence type="ECO:0000313" key="3">
    <source>
        <dbReference type="Proteomes" id="UP000751190"/>
    </source>
</evidence>
<accession>A0A8J5XBM6</accession>
<protein>
    <submittedName>
        <fullName evidence="2">Uncharacterized protein</fullName>
    </submittedName>
</protein>